<dbReference type="RefSeq" id="WP_084116315.1">
    <property type="nucleotide sequence ID" value="NZ_FWXH01000009.1"/>
</dbReference>
<evidence type="ECO:0000256" key="10">
    <source>
        <dbReference type="RuleBase" id="RU366002"/>
    </source>
</evidence>
<evidence type="ECO:0000256" key="5">
    <source>
        <dbReference type="ARBA" id="ARBA00022989"/>
    </source>
</evidence>
<keyword evidence="4 10" id="KW-0812">Transmembrane</keyword>
<comment type="subcellular location">
    <subcellularLocation>
        <location evidence="1 10">Cell membrane</location>
        <topology evidence="1 10">Multi-pass membrane protein</topology>
    </subcellularLocation>
</comment>
<comment type="caution">
    <text evidence="10">Lacks conserved residue(s) required for the propagation of feature annotation.</text>
</comment>
<feature type="transmembrane region" description="Helical" evidence="10">
    <location>
        <begin position="392"/>
        <end position="415"/>
    </location>
</feature>
<dbReference type="InterPro" id="IPR004705">
    <property type="entry name" value="Cation/H_exchanger_CPA1_bac"/>
</dbReference>
<feature type="transmembrane region" description="Helical" evidence="10">
    <location>
        <begin position="182"/>
        <end position="204"/>
    </location>
</feature>
<keyword evidence="2 10" id="KW-0813">Transport</keyword>
<dbReference type="Proteomes" id="UP000192468">
    <property type="component" value="Unassembled WGS sequence"/>
</dbReference>
<comment type="similarity">
    <text evidence="10">Belongs to the monovalent cation:proton antiporter 1 (CPA1) transporter (TC 2.A.36) family.</text>
</comment>
<dbReference type="Gene3D" id="6.10.140.1330">
    <property type="match status" value="1"/>
</dbReference>
<evidence type="ECO:0000256" key="4">
    <source>
        <dbReference type="ARBA" id="ARBA00022692"/>
    </source>
</evidence>
<evidence type="ECO:0000256" key="3">
    <source>
        <dbReference type="ARBA" id="ARBA00022475"/>
    </source>
</evidence>
<name>A0A1W1XNX7_9CLOT</name>
<dbReference type="GO" id="GO:0015385">
    <property type="term" value="F:sodium:proton antiporter activity"/>
    <property type="evidence" value="ECO:0007669"/>
    <property type="project" value="InterPro"/>
</dbReference>
<keyword evidence="5 10" id="KW-1133">Transmembrane helix</keyword>
<keyword evidence="8 10" id="KW-0472">Membrane</keyword>
<sequence>MGIFITVLILLMCIGVSNVINRFIPLVPVPLIQIAIGIILAISPFGIHMPLDPELFMILFIAPLLYNDGKRIPRDELWNLRMPILLLALGLVFTTVVVVGFVINIMIPSISLSAAFALAAILSPTDAVAVNSMSEKIHLPKKITRLLEGEALMNDASGLVAFKFAVAATVSGVFSITQATVSFFIISIGGILSGVIISFLIVKITKAIRRLGMEDATFHVLVQILTPFVIYMISEELGVSGILAVVAGGIVHSMQSDFTETALSKLKVVSSSTWSVILFILNGLVFLILGLQIPDVEGVIINDVSISNVKVFTYILVISVTLIVLRFIWVYLFWSDKWSIHKRNGEYKKRKQRLMSSVLIALSGVRGTVTLAGAFSIPYVLDNGRSFPERDLIIFISAGVILFTLILASIMLPVLSKENKSSEENNEFEQDIFRRIMKIGIKALNDEMNDKNKKVALALMSNYKKVIKDNFANRNEFKLSMQDRKIEKDILFIGLMEEHNELNRLFELGEISSCVVNKEEHILNNMERYLAKKLRFKIVNRIILLRNIIANMFFKSEQEVAGLEEIKQTKILTSKAAIRKIKSQINEENMKASFAVIEHYNEIIRKMYRVNKNDKDDNYNKQKRELQFRALQAQRNEVQELFENNEITRETANKIRKFINYLEAIGIEEEII</sequence>
<feature type="transmembrane region" description="Helical" evidence="10">
    <location>
        <begin position="268"/>
        <end position="291"/>
    </location>
</feature>
<gene>
    <name evidence="12" type="ORF">SAMN02745134_02491</name>
</gene>
<dbReference type="NCBIfam" id="TIGR00831">
    <property type="entry name" value="a_cpa1"/>
    <property type="match status" value="1"/>
</dbReference>
<reference evidence="12 13" key="1">
    <citation type="submission" date="2017-04" db="EMBL/GenBank/DDBJ databases">
        <authorList>
            <person name="Afonso C.L."/>
            <person name="Miller P.J."/>
            <person name="Scott M.A."/>
            <person name="Spackman E."/>
            <person name="Goraichik I."/>
            <person name="Dimitrov K.M."/>
            <person name="Suarez D.L."/>
            <person name="Swayne D.E."/>
        </authorList>
    </citation>
    <scope>NUCLEOTIDE SEQUENCE [LARGE SCALE GENOMIC DNA]</scope>
    <source>
        <strain evidence="12 13">DSM 12555</strain>
    </source>
</reference>
<keyword evidence="6 10" id="KW-0915">Sodium</keyword>
<evidence type="ECO:0000313" key="12">
    <source>
        <dbReference type="EMBL" id="SMC25577.1"/>
    </source>
</evidence>
<dbReference type="PANTHER" id="PTHR10110">
    <property type="entry name" value="SODIUM/HYDROGEN EXCHANGER"/>
    <property type="match status" value="1"/>
</dbReference>
<keyword evidence="9 10" id="KW-0739">Sodium transport</keyword>
<dbReference type="PANTHER" id="PTHR10110:SF86">
    <property type="entry name" value="SODIUM_HYDROGEN EXCHANGER 7"/>
    <property type="match status" value="1"/>
</dbReference>
<keyword evidence="10" id="KW-0050">Antiport</keyword>
<keyword evidence="3 10" id="KW-1003">Cell membrane</keyword>
<dbReference type="GO" id="GO:0015386">
    <property type="term" value="F:potassium:proton antiporter activity"/>
    <property type="evidence" value="ECO:0007669"/>
    <property type="project" value="TreeGrafter"/>
</dbReference>
<dbReference type="OrthoDB" id="9809206at2"/>
<dbReference type="STRING" id="1121291.SAMN02745134_02491"/>
<feature type="transmembrane region" description="Helical" evidence="10">
    <location>
        <begin position="84"/>
        <end position="107"/>
    </location>
</feature>
<accession>A0A1W1XNX7</accession>
<feature type="transmembrane region" description="Helical" evidence="10">
    <location>
        <begin position="113"/>
        <end position="131"/>
    </location>
</feature>
<evidence type="ECO:0000256" key="1">
    <source>
        <dbReference type="ARBA" id="ARBA00004651"/>
    </source>
</evidence>
<feature type="transmembrane region" description="Helical" evidence="10">
    <location>
        <begin position="354"/>
        <end position="380"/>
    </location>
</feature>
<proteinExistence type="inferred from homology"/>
<dbReference type="GO" id="GO:0098719">
    <property type="term" value="P:sodium ion import across plasma membrane"/>
    <property type="evidence" value="ECO:0007669"/>
    <property type="project" value="TreeGrafter"/>
</dbReference>
<dbReference type="InterPro" id="IPR018422">
    <property type="entry name" value="Cation/H_exchanger_CPA1"/>
</dbReference>
<organism evidence="12 13">
    <name type="scientific">Clostridium acidisoli DSM 12555</name>
    <dbReference type="NCBI Taxonomy" id="1121291"/>
    <lineage>
        <taxon>Bacteria</taxon>
        <taxon>Bacillati</taxon>
        <taxon>Bacillota</taxon>
        <taxon>Clostridia</taxon>
        <taxon>Eubacteriales</taxon>
        <taxon>Clostridiaceae</taxon>
        <taxon>Clostridium</taxon>
    </lineage>
</organism>
<dbReference type="AlphaFoldDB" id="A0A1W1XNX7"/>
<evidence type="ECO:0000256" key="2">
    <source>
        <dbReference type="ARBA" id="ARBA00022448"/>
    </source>
</evidence>
<evidence type="ECO:0000259" key="11">
    <source>
        <dbReference type="Pfam" id="PF00999"/>
    </source>
</evidence>
<dbReference type="InterPro" id="IPR006153">
    <property type="entry name" value="Cation/H_exchanger_TM"/>
</dbReference>
<feature type="transmembrane region" description="Helical" evidence="10">
    <location>
        <begin position="32"/>
        <end position="51"/>
    </location>
</feature>
<evidence type="ECO:0000256" key="6">
    <source>
        <dbReference type="ARBA" id="ARBA00023053"/>
    </source>
</evidence>
<dbReference type="GO" id="GO:0051453">
    <property type="term" value="P:regulation of intracellular pH"/>
    <property type="evidence" value="ECO:0007669"/>
    <property type="project" value="TreeGrafter"/>
</dbReference>
<feature type="transmembrane region" description="Helical" evidence="10">
    <location>
        <begin position="239"/>
        <end position="256"/>
    </location>
</feature>
<evidence type="ECO:0000256" key="9">
    <source>
        <dbReference type="ARBA" id="ARBA00023201"/>
    </source>
</evidence>
<dbReference type="EMBL" id="FWXH01000009">
    <property type="protein sequence ID" value="SMC25577.1"/>
    <property type="molecule type" value="Genomic_DNA"/>
</dbReference>
<keyword evidence="7 10" id="KW-0406">Ion transport</keyword>
<evidence type="ECO:0000256" key="8">
    <source>
        <dbReference type="ARBA" id="ARBA00023136"/>
    </source>
</evidence>
<evidence type="ECO:0000313" key="13">
    <source>
        <dbReference type="Proteomes" id="UP000192468"/>
    </source>
</evidence>
<feature type="transmembrane region" description="Helical" evidence="10">
    <location>
        <begin position="311"/>
        <end position="334"/>
    </location>
</feature>
<dbReference type="Pfam" id="PF00999">
    <property type="entry name" value="Na_H_Exchanger"/>
    <property type="match status" value="1"/>
</dbReference>
<feature type="domain" description="Cation/H+ exchanger transmembrane" evidence="11">
    <location>
        <begin position="10"/>
        <end position="415"/>
    </location>
</feature>
<protein>
    <submittedName>
        <fullName evidence="12">Sodium/proton antiporter, CPA1 family (TC 2.A.36)</fullName>
    </submittedName>
</protein>
<feature type="transmembrane region" description="Helical" evidence="10">
    <location>
        <begin position="152"/>
        <end position="176"/>
    </location>
</feature>
<comment type="function">
    <text evidence="10">Na(+)/H(+) antiporter that extrudes sodium in exchange for external protons.</text>
</comment>
<keyword evidence="13" id="KW-1185">Reference proteome</keyword>
<dbReference type="GO" id="GO:0005886">
    <property type="term" value="C:plasma membrane"/>
    <property type="evidence" value="ECO:0007669"/>
    <property type="project" value="UniProtKB-SubCell"/>
</dbReference>
<evidence type="ECO:0000256" key="7">
    <source>
        <dbReference type="ARBA" id="ARBA00023065"/>
    </source>
</evidence>